<feature type="domain" description="Methionyl/Leucyl tRNA synthetase" evidence="14">
    <location>
        <begin position="675"/>
        <end position="763"/>
    </location>
</feature>
<name>A0A9Q1BKF9_HOLLE</name>
<dbReference type="SUPFAM" id="SSF47323">
    <property type="entry name" value="Anticodon-binding domain of a subclass of class I aminoacyl-tRNA synthetases"/>
    <property type="match status" value="1"/>
</dbReference>
<dbReference type="Pfam" id="PF08264">
    <property type="entry name" value="Anticodon_1"/>
    <property type="match status" value="1"/>
</dbReference>
<keyword evidence="18" id="KW-1185">Reference proteome</keyword>
<keyword evidence="7 10" id="KW-0030">Aminoacyl-tRNA synthetase</keyword>
<evidence type="ECO:0000256" key="5">
    <source>
        <dbReference type="ARBA" id="ARBA00022840"/>
    </source>
</evidence>
<evidence type="ECO:0000256" key="11">
    <source>
        <dbReference type="SAM" id="MobiDB-lite"/>
    </source>
</evidence>
<dbReference type="GO" id="GO:0005524">
    <property type="term" value="F:ATP binding"/>
    <property type="evidence" value="ECO:0007669"/>
    <property type="project" value="UniProtKB-KW"/>
</dbReference>
<dbReference type="PROSITE" id="PS00178">
    <property type="entry name" value="AA_TRNA_LIGASE_I"/>
    <property type="match status" value="1"/>
</dbReference>
<feature type="region of interest" description="Disordered" evidence="11">
    <location>
        <begin position="923"/>
        <end position="942"/>
    </location>
</feature>
<keyword evidence="4 10" id="KW-0547">Nucleotide-binding</keyword>
<dbReference type="SUPFAM" id="SSF50677">
    <property type="entry name" value="ValRS/IleRS/LeuRS editing domain"/>
    <property type="match status" value="1"/>
</dbReference>
<feature type="domain" description="Methionyl/Valyl/Leucyl/Isoleucyl-tRNA synthetase anticodon-binding" evidence="13">
    <location>
        <begin position="800"/>
        <end position="916"/>
    </location>
</feature>
<evidence type="ECO:0000256" key="9">
    <source>
        <dbReference type="ARBA" id="ARBA00047469"/>
    </source>
</evidence>
<dbReference type="InterPro" id="IPR054509">
    <property type="entry name" value="LARS1_ULD"/>
</dbReference>
<dbReference type="PANTHER" id="PTHR45794">
    <property type="entry name" value="LEUCYL-TRNA SYNTHETASE"/>
    <property type="match status" value="1"/>
</dbReference>
<feature type="domain" description="Leucine--tRNA ligase RagD-binding" evidence="16">
    <location>
        <begin position="950"/>
        <end position="1022"/>
    </location>
</feature>
<dbReference type="InterPro" id="IPR002300">
    <property type="entry name" value="aa-tRNA-synth_Ia"/>
</dbReference>
<organism evidence="17 18">
    <name type="scientific">Holothuria leucospilota</name>
    <name type="common">Black long sea cucumber</name>
    <name type="synonym">Mertensiothuria leucospilota</name>
    <dbReference type="NCBI Taxonomy" id="206669"/>
    <lineage>
        <taxon>Eukaryota</taxon>
        <taxon>Metazoa</taxon>
        <taxon>Echinodermata</taxon>
        <taxon>Eleutherozoa</taxon>
        <taxon>Echinozoa</taxon>
        <taxon>Holothuroidea</taxon>
        <taxon>Aspidochirotacea</taxon>
        <taxon>Aspidochirotida</taxon>
        <taxon>Holothuriidae</taxon>
        <taxon>Holothuria</taxon>
    </lineage>
</organism>
<dbReference type="NCBIfam" id="NF008957">
    <property type="entry name" value="PRK12300.1"/>
    <property type="match status" value="1"/>
</dbReference>
<dbReference type="Proteomes" id="UP001152320">
    <property type="component" value="Chromosome 15"/>
</dbReference>
<evidence type="ECO:0000259" key="15">
    <source>
        <dbReference type="Pfam" id="PF22947"/>
    </source>
</evidence>
<dbReference type="EC" id="6.1.1.4" evidence="2"/>
<dbReference type="GO" id="GO:0002161">
    <property type="term" value="F:aminoacyl-tRNA deacylase activity"/>
    <property type="evidence" value="ECO:0007669"/>
    <property type="project" value="InterPro"/>
</dbReference>
<comment type="catalytic activity">
    <reaction evidence="9">
        <text>tRNA(Leu) + L-leucine + ATP = L-leucyl-tRNA(Leu) + AMP + diphosphate</text>
        <dbReference type="Rhea" id="RHEA:11688"/>
        <dbReference type="Rhea" id="RHEA-COMP:9613"/>
        <dbReference type="Rhea" id="RHEA-COMP:9622"/>
        <dbReference type="ChEBI" id="CHEBI:30616"/>
        <dbReference type="ChEBI" id="CHEBI:33019"/>
        <dbReference type="ChEBI" id="CHEBI:57427"/>
        <dbReference type="ChEBI" id="CHEBI:78442"/>
        <dbReference type="ChEBI" id="CHEBI:78494"/>
        <dbReference type="ChEBI" id="CHEBI:456215"/>
        <dbReference type="EC" id="6.1.1.4"/>
    </reaction>
</comment>
<protein>
    <recommendedName>
        <fullName evidence="2">leucine--tRNA ligase</fullName>
        <ecNumber evidence="2">6.1.1.4</ecNumber>
    </recommendedName>
    <alternativeName>
        <fullName evidence="8">Leucyl-tRNA synthetase</fullName>
    </alternativeName>
</protein>
<dbReference type="FunFam" id="3.40.50.620:FF:000326">
    <property type="entry name" value="Leucine--tRNA ligase, cytoplasmic"/>
    <property type="match status" value="1"/>
</dbReference>
<dbReference type="InterPro" id="IPR015413">
    <property type="entry name" value="Methionyl/Leucyl_tRNA_Synth"/>
</dbReference>
<evidence type="ECO:0000256" key="8">
    <source>
        <dbReference type="ARBA" id="ARBA00030520"/>
    </source>
</evidence>
<comment type="caution">
    <text evidence="17">The sequence shown here is derived from an EMBL/GenBank/DDBJ whole genome shotgun (WGS) entry which is preliminary data.</text>
</comment>
<evidence type="ECO:0000256" key="2">
    <source>
        <dbReference type="ARBA" id="ARBA00013164"/>
    </source>
</evidence>
<evidence type="ECO:0000256" key="7">
    <source>
        <dbReference type="ARBA" id="ARBA00023146"/>
    </source>
</evidence>
<reference evidence="17" key="1">
    <citation type="submission" date="2021-10" db="EMBL/GenBank/DDBJ databases">
        <title>Tropical sea cucumber genome reveals ecological adaptation and Cuvierian tubules defense mechanism.</title>
        <authorList>
            <person name="Chen T."/>
        </authorList>
    </citation>
    <scope>NUCLEOTIDE SEQUENCE</scope>
    <source>
        <strain evidence="17">Nanhai2018</strain>
        <tissue evidence="17">Muscle</tissue>
    </source>
</reference>
<keyword evidence="3 10" id="KW-0436">Ligase</keyword>
<dbReference type="Pfam" id="PF22947">
    <property type="entry name" value="ULD_3"/>
    <property type="match status" value="1"/>
</dbReference>
<dbReference type="EMBL" id="JAIZAY010000015">
    <property type="protein sequence ID" value="KAJ8028297.1"/>
    <property type="molecule type" value="Genomic_DNA"/>
</dbReference>
<evidence type="ECO:0000259" key="16">
    <source>
        <dbReference type="Pfam" id="PF24810"/>
    </source>
</evidence>
<accession>A0A9Q1BKF9</accession>
<comment type="similarity">
    <text evidence="1 10">Belongs to the class-I aminoacyl-tRNA synthetase family.</text>
</comment>
<dbReference type="AlphaFoldDB" id="A0A9Q1BKF9"/>
<dbReference type="OrthoDB" id="10249672at2759"/>
<dbReference type="NCBIfam" id="TIGR00395">
    <property type="entry name" value="leuS_arch"/>
    <property type="match status" value="1"/>
</dbReference>
<dbReference type="Gene3D" id="3.40.50.620">
    <property type="entry name" value="HUPs"/>
    <property type="match status" value="1"/>
</dbReference>
<dbReference type="Gene3D" id="3.90.740.10">
    <property type="entry name" value="Valyl/Leucyl/Isoleucyl-tRNA synthetase, editing domain"/>
    <property type="match status" value="1"/>
</dbReference>
<dbReference type="GO" id="GO:0004823">
    <property type="term" value="F:leucine-tRNA ligase activity"/>
    <property type="evidence" value="ECO:0007669"/>
    <property type="project" value="UniProtKB-EC"/>
</dbReference>
<dbReference type="Gene3D" id="1.10.730.10">
    <property type="entry name" value="Isoleucyl-tRNA Synthetase, Domain 1"/>
    <property type="match status" value="1"/>
</dbReference>
<evidence type="ECO:0000256" key="3">
    <source>
        <dbReference type="ARBA" id="ARBA00022598"/>
    </source>
</evidence>
<dbReference type="GO" id="GO:0006429">
    <property type="term" value="P:leucyl-tRNA aminoacylation"/>
    <property type="evidence" value="ECO:0007669"/>
    <property type="project" value="InterPro"/>
</dbReference>
<feature type="domain" description="Aminoacyl-tRNA synthetase class Ia" evidence="12">
    <location>
        <begin position="25"/>
        <end position="109"/>
    </location>
</feature>
<dbReference type="Pfam" id="PF09334">
    <property type="entry name" value="tRNA-synt_1g"/>
    <property type="match status" value="1"/>
</dbReference>
<sequence length="1186" mass="135199">MTDNLDSKRKGTYKVQVLKDIEAQVQKEWDAVNIFEEDAPENAPPGTGKDKYMVTFPYPYMNGRLHLGHTFTFSKCEFAVGYERMKGKRCLWPFGLHCTGMPIKACADKLKREIAEYGCPPKFPEDEEEAEPEPTPSDGTPVDKSKGKKSKQLAKAGSGKYQWQIMVSLGIPLEEIPKFSEAEYWLGYFPPRAKQDMKTMGLKVDWRRTFITTDANPYYDSFVRWQFFRLKERDKVKFGKRHTIYSPKDGQPCMDHDRYSGEGVGPQEYTLIKMKVLDPYPPKLKKFKGKNVYLVAATLRPETMYGQTNCWVAPSIPYIAYETAKGEIFVSTRRSARNASFQGILKTEGEVKELAQMTGQDIMGVALKAPLTSYEKIYTLPMLTIKENKGTGVVTSVPSDAPDDYAALRDLQNKKDFRAKYGLTDEMVLPFAPIPIIDVPDYGDLAAIQACDEFKVKSQNDKDQLAEAKAKVYLKGFYEGVLKVGKYAGQKVQDVKKAVQQDMIKSNEALVYYEPEKLVMSRSGDECVVALCDQWYLDYGEEKWKALTLKVLEQLNTYSNETRANFNVTLDWLYQHACSRSYGLGTKLPWDPQYLIESLSDSTIYMAFYTVCHLLQGGVFDGSGASPINIKAEQMTPEVWDYIFYPKKPFPKTDIPKAALQKLRKEFDYWYGVDLRVSGKDLVQNHLTYYIYNHCAMWPDETNRWPKAIRTNGHLLLNNEKMSKSTGNFLTLAQALEKFSADGMRLALADSGDLAIEDANFVEDMADAGILRLYNFLEWTKEMLDIKDTLRTGPITSFHDRVFDSQMNALIRDTDKNYSQMLFKEALKSGFFEFQAARDRYREVCSEGLHRDLILKFIEMQTLLLAPICPHLGEHIWKLLGKKDFLMRSKWPEAGEVDEVLLRSSQFLMNTARDLRLRLMALKDPNKKPPKSKKGPPTPSKPPTHAIVYVAKSYPPWQDAVLTCLKKMYEQNNGSFPDNKVILGELKTIDVVKKFMKKVMPFVQHVKENVSLNGIRAMDRTSEFDEKATLESGLEYLVSSLELEGVEIKFSEEASDKIQEQCAPGKPFSTFESKPSVTVQMVNPQPLSGHFSLSVDIIEGDTVASIVRRIMKRDRGIKDSRKVDVLYFQDPELGPRKLPKYDDPKAGKVILETDSRFTIDVEKQDVTFTRNGTKVKVGNTMAYIVH</sequence>
<dbReference type="Pfam" id="PF00133">
    <property type="entry name" value="tRNA-synt_1"/>
    <property type="match status" value="1"/>
</dbReference>
<keyword evidence="6 10" id="KW-0648">Protein biosynthesis</keyword>
<evidence type="ECO:0000313" key="18">
    <source>
        <dbReference type="Proteomes" id="UP001152320"/>
    </source>
</evidence>
<dbReference type="FunFam" id="1.10.730.10:FF:000084">
    <property type="entry name" value="Leucyl-tRNA synthetase b"/>
    <property type="match status" value="1"/>
</dbReference>
<evidence type="ECO:0000256" key="4">
    <source>
        <dbReference type="ARBA" id="ARBA00022741"/>
    </source>
</evidence>
<evidence type="ECO:0000256" key="1">
    <source>
        <dbReference type="ARBA" id="ARBA00005594"/>
    </source>
</evidence>
<feature type="region of interest" description="Disordered" evidence="11">
    <location>
        <begin position="121"/>
        <end position="151"/>
    </location>
</feature>
<evidence type="ECO:0000259" key="14">
    <source>
        <dbReference type="Pfam" id="PF09334"/>
    </source>
</evidence>
<dbReference type="Pfam" id="PF24810">
    <property type="entry name" value="RBD_LARS1"/>
    <property type="match status" value="1"/>
</dbReference>
<evidence type="ECO:0000256" key="6">
    <source>
        <dbReference type="ARBA" id="ARBA00022917"/>
    </source>
</evidence>
<dbReference type="FunFam" id="3.90.740.10:FF:000001">
    <property type="entry name" value="Leucine--tRNA ligase, cytoplasmic"/>
    <property type="match status" value="1"/>
</dbReference>
<evidence type="ECO:0000259" key="13">
    <source>
        <dbReference type="Pfam" id="PF08264"/>
    </source>
</evidence>
<keyword evidence="5 10" id="KW-0067">ATP-binding</keyword>
<gene>
    <name evidence="17" type="ORF">HOLleu_30497</name>
</gene>
<dbReference type="CDD" id="cd07959">
    <property type="entry name" value="Anticodon_Ia_Leu_AEc"/>
    <property type="match status" value="1"/>
</dbReference>
<dbReference type="InterPro" id="IPR013155">
    <property type="entry name" value="M/V/L/I-tRNA-synth_anticd-bd"/>
</dbReference>
<evidence type="ECO:0000313" key="17">
    <source>
        <dbReference type="EMBL" id="KAJ8028297.1"/>
    </source>
</evidence>
<proteinExistence type="inferred from homology"/>
<evidence type="ECO:0000259" key="12">
    <source>
        <dbReference type="Pfam" id="PF00133"/>
    </source>
</evidence>
<dbReference type="InterPro" id="IPR009008">
    <property type="entry name" value="Val/Leu/Ile-tRNA-synth_edit"/>
</dbReference>
<dbReference type="InterPro" id="IPR009080">
    <property type="entry name" value="tRNAsynth_Ia_anticodon-bd"/>
</dbReference>
<feature type="domain" description="Leucine--tRNA ligase ubiquitin-like" evidence="15">
    <location>
        <begin position="1074"/>
        <end position="1185"/>
    </location>
</feature>
<dbReference type="PANTHER" id="PTHR45794:SF1">
    <property type="entry name" value="LEUCINE--TRNA LIGASE, CYTOPLASMIC"/>
    <property type="match status" value="1"/>
</dbReference>
<dbReference type="SUPFAM" id="SSF52374">
    <property type="entry name" value="Nucleotidylyl transferase"/>
    <property type="match status" value="1"/>
</dbReference>
<dbReference type="InterPro" id="IPR014729">
    <property type="entry name" value="Rossmann-like_a/b/a_fold"/>
</dbReference>
<dbReference type="InterPro" id="IPR004493">
    <property type="entry name" value="Leu-tRNA-synth_Ia_arc/euk"/>
</dbReference>
<dbReference type="InterPro" id="IPR055416">
    <property type="entry name" value="RBD_LARS1"/>
</dbReference>
<evidence type="ECO:0000256" key="10">
    <source>
        <dbReference type="RuleBase" id="RU363035"/>
    </source>
</evidence>
<dbReference type="InterPro" id="IPR001412">
    <property type="entry name" value="aa-tRNA-synth_I_CS"/>
</dbReference>